<name>A0A0R1FB13_9LACO</name>
<keyword evidence="1" id="KW-0472">Membrane</keyword>
<keyword evidence="1" id="KW-0812">Transmembrane</keyword>
<dbReference type="PATRIC" id="fig|913848.6.peg.2240"/>
<feature type="transmembrane region" description="Helical" evidence="1">
    <location>
        <begin position="6"/>
        <end position="29"/>
    </location>
</feature>
<dbReference type="Pfam" id="PF05437">
    <property type="entry name" value="AzlD"/>
    <property type="match status" value="1"/>
</dbReference>
<protein>
    <recommendedName>
        <fullName evidence="4">Branched-chain amino acid ABC transporter</fullName>
    </recommendedName>
</protein>
<organism evidence="2 3">
    <name type="scientific">Loigolactobacillus coryniformis subsp. coryniformis KCTC 3167 = DSM 20001</name>
    <dbReference type="NCBI Taxonomy" id="913848"/>
    <lineage>
        <taxon>Bacteria</taxon>
        <taxon>Bacillati</taxon>
        <taxon>Bacillota</taxon>
        <taxon>Bacilli</taxon>
        <taxon>Lactobacillales</taxon>
        <taxon>Lactobacillaceae</taxon>
        <taxon>Loigolactobacillus</taxon>
    </lineage>
</organism>
<evidence type="ECO:0008006" key="4">
    <source>
        <dbReference type="Google" id="ProtNLM"/>
    </source>
</evidence>
<dbReference type="InterPro" id="IPR008407">
    <property type="entry name" value="Brnchd-chn_aa_trnsp_AzlD"/>
</dbReference>
<evidence type="ECO:0000313" key="2">
    <source>
        <dbReference type="EMBL" id="KRK18863.1"/>
    </source>
</evidence>
<proteinExistence type="predicted"/>
<keyword evidence="1" id="KW-1133">Transmembrane helix</keyword>
<evidence type="ECO:0000256" key="1">
    <source>
        <dbReference type="SAM" id="Phobius"/>
    </source>
</evidence>
<feature type="transmembrane region" description="Helical" evidence="1">
    <location>
        <begin position="80"/>
        <end position="104"/>
    </location>
</feature>
<dbReference type="Proteomes" id="UP000051181">
    <property type="component" value="Unassembled WGS sequence"/>
</dbReference>
<dbReference type="EMBL" id="AZCN01000007">
    <property type="protein sequence ID" value="KRK18863.1"/>
    <property type="molecule type" value="Genomic_DNA"/>
</dbReference>
<gene>
    <name evidence="2" type="ORF">FD22_GL002193</name>
</gene>
<dbReference type="RefSeq" id="WP_003679223.1">
    <property type="nucleotide sequence ID" value="NZ_AZCN01000007.1"/>
</dbReference>
<dbReference type="eggNOG" id="COG4392">
    <property type="taxonomic scope" value="Bacteria"/>
</dbReference>
<accession>A0A0R1FB13</accession>
<comment type="caution">
    <text evidence="2">The sequence shown here is derived from an EMBL/GenBank/DDBJ whole genome shotgun (WGS) entry which is preliminary data.</text>
</comment>
<sequence>MALTGYVFWTIIGCGLVTWLSRVLPFILVKQFELPRWLVEFLSFVPVTIMTALVVENLFVAHPGHLPSLDVGNTLATLPALVTAIITKSLLAIVVVGIAAMALVRALGWA</sequence>
<dbReference type="GeneID" id="65917381"/>
<reference evidence="2 3" key="1">
    <citation type="journal article" date="2015" name="Genome Announc.">
        <title>Expanding the biotechnology potential of lactobacilli through comparative genomics of 213 strains and associated genera.</title>
        <authorList>
            <person name="Sun Z."/>
            <person name="Harris H.M."/>
            <person name="McCann A."/>
            <person name="Guo C."/>
            <person name="Argimon S."/>
            <person name="Zhang W."/>
            <person name="Yang X."/>
            <person name="Jeffery I.B."/>
            <person name="Cooney J.C."/>
            <person name="Kagawa T.F."/>
            <person name="Liu W."/>
            <person name="Song Y."/>
            <person name="Salvetti E."/>
            <person name="Wrobel A."/>
            <person name="Rasinkangas P."/>
            <person name="Parkhill J."/>
            <person name="Rea M.C."/>
            <person name="O'Sullivan O."/>
            <person name="Ritari J."/>
            <person name="Douillard F.P."/>
            <person name="Paul Ross R."/>
            <person name="Yang R."/>
            <person name="Briner A.E."/>
            <person name="Felis G.E."/>
            <person name="de Vos W.M."/>
            <person name="Barrangou R."/>
            <person name="Klaenhammer T.R."/>
            <person name="Caufield P.W."/>
            <person name="Cui Y."/>
            <person name="Zhang H."/>
            <person name="O'Toole P.W."/>
        </authorList>
    </citation>
    <scope>NUCLEOTIDE SEQUENCE [LARGE SCALE GENOMIC DNA]</scope>
    <source>
        <strain evidence="2 3">DSM 20001</strain>
    </source>
</reference>
<dbReference type="AlphaFoldDB" id="A0A0R1FB13"/>
<evidence type="ECO:0000313" key="3">
    <source>
        <dbReference type="Proteomes" id="UP000051181"/>
    </source>
</evidence>
<feature type="transmembrane region" description="Helical" evidence="1">
    <location>
        <begin position="41"/>
        <end position="60"/>
    </location>
</feature>